<dbReference type="Gene3D" id="3.40.720.10">
    <property type="entry name" value="Alkaline Phosphatase, subunit A"/>
    <property type="match status" value="1"/>
</dbReference>
<sequence length="795" mass="90909">MNKLVLMLLIDAFRADYIRYTTYLKRKQESGITGKFRECFGFVPRAAYFAGLSAEQFGFTNMFCYDPNHSPFTAARFFPAVNDYPKIERVTGVRQAIEQLARTRTTSYVAKYLYSGEIPIQYLPRFDFSEKYAIWDAKYPDQTFFHILNEHQIPWYVCAWPETNLLDDHCDQVIIDKTLQEISLKHKFAFLHLQELDSIGHFYGPSSKEIIQAVQKTDQLIQALVQDLERRFDQVNLLIFGDHGMVNIHSLLDVWERIHQTGLCEGNDFTFFLDSTMARFWFYTKAAQRKVTEALSDVKGGHLLSQEELEYFGIAHCDPRNGELYFLADPGVLIYPNFFQRTEPPIKGMHGYDPNFVDNLGYFLLTNGEGTEFSSCGYVDPPQIFNTLLKLMDLPEKPNYPPSVFSQTEKVNLPAYTCHQHSEANSIVEQQLGTICQEVCQVVGEPEAIVLTGSFGRGEGGMILENDKLLPVNDYDLIVVSATNKQTELNELGEKLAHQLGTDYVDLAWSDGNWGYLPLTMLNYDLKYGSQVIQGRGDVLDRMPHYPAADLPVIEAVTLLLNRTAGLLTGLRGEFFMGRQLSPQEKRYLSNQAIKASIAVGDWFLIYWKSYDVSYQTRKERFSAFGKAHGLSMEMLQRVVNAYHLKIYPSRADDFSIPDLGGVWEDLKMAIIQSCAVLSASTITTLDDAMSAYLEEMYAQKCYQEDNLCCLQNKVLSAVVKPSAAKRLSFRSALYSGLPFLLAAALEEQDRNQNFQTALRLVREGYFLPTDTEWSFNNWENVRSKIIQWWFALIH</sequence>
<comment type="caution">
    <text evidence="1">The sequence shown here is derived from an EMBL/GenBank/DDBJ whole genome shotgun (WGS) entry which is preliminary data.</text>
</comment>
<reference evidence="1" key="1">
    <citation type="journal article" date="2020" name="mSystems">
        <title>Genome- and Community-Level Interaction Insights into Carbon Utilization and Element Cycling Functions of Hydrothermarchaeota in Hydrothermal Sediment.</title>
        <authorList>
            <person name="Zhou Z."/>
            <person name="Liu Y."/>
            <person name="Xu W."/>
            <person name="Pan J."/>
            <person name="Luo Z.H."/>
            <person name="Li M."/>
        </authorList>
    </citation>
    <scope>NUCLEOTIDE SEQUENCE [LARGE SCALE GENOMIC DNA]</scope>
    <source>
        <strain evidence="1">SpSt-754</strain>
    </source>
</reference>
<evidence type="ECO:0000313" key="1">
    <source>
        <dbReference type="EMBL" id="HGB35869.1"/>
    </source>
</evidence>
<dbReference type="InterPro" id="IPR002591">
    <property type="entry name" value="Phosphodiest/P_Trfase"/>
</dbReference>
<dbReference type="PANTHER" id="PTHR10151">
    <property type="entry name" value="ECTONUCLEOTIDE PYROPHOSPHATASE/PHOSPHODIESTERASE"/>
    <property type="match status" value="1"/>
</dbReference>
<organism evidence="1">
    <name type="scientific">candidate division WOR-3 bacterium</name>
    <dbReference type="NCBI Taxonomy" id="2052148"/>
    <lineage>
        <taxon>Bacteria</taxon>
        <taxon>Bacteria division WOR-3</taxon>
    </lineage>
</organism>
<gene>
    <name evidence="1" type="ORF">ENV38_03050</name>
</gene>
<dbReference type="GO" id="GO:0016787">
    <property type="term" value="F:hydrolase activity"/>
    <property type="evidence" value="ECO:0007669"/>
    <property type="project" value="UniProtKB-ARBA"/>
</dbReference>
<dbReference type="AlphaFoldDB" id="A0A7V3KNC2"/>
<dbReference type="InterPro" id="IPR017850">
    <property type="entry name" value="Alkaline_phosphatase_core_sf"/>
</dbReference>
<protein>
    <recommendedName>
        <fullName evidence="2">Alkaline phosphatase family protein</fullName>
    </recommendedName>
</protein>
<evidence type="ECO:0008006" key="2">
    <source>
        <dbReference type="Google" id="ProtNLM"/>
    </source>
</evidence>
<name>A0A7V3KNC2_UNCW3</name>
<dbReference type="Pfam" id="PF01663">
    <property type="entry name" value="Phosphodiest"/>
    <property type="match status" value="1"/>
</dbReference>
<accession>A0A7V3KNC2</accession>
<dbReference type="SUPFAM" id="SSF53649">
    <property type="entry name" value="Alkaline phosphatase-like"/>
    <property type="match status" value="1"/>
</dbReference>
<dbReference type="PANTHER" id="PTHR10151:SF120">
    <property type="entry name" value="BIS(5'-ADENOSYL)-TRIPHOSPHATASE"/>
    <property type="match status" value="1"/>
</dbReference>
<proteinExistence type="predicted"/>
<dbReference type="EMBL" id="DTGD01000113">
    <property type="protein sequence ID" value="HGB35869.1"/>
    <property type="molecule type" value="Genomic_DNA"/>
</dbReference>